<reference evidence="3" key="1">
    <citation type="submission" date="2020-03" db="EMBL/GenBank/DDBJ databases">
        <title>Genome sequences of seven Enterobacteriaceae strains isolated from Canadian wastewater treatment facilities.</title>
        <authorList>
            <person name="Huang H."/>
            <person name="Chmara J.T."/>
            <person name="Duceppe M.-O."/>
        </authorList>
    </citation>
    <scope>NUCLEOTIDE SEQUENCE [LARGE SCALE GENOMIC DNA]</scope>
    <source>
        <strain evidence="3">Biosolid 3</strain>
    </source>
</reference>
<protein>
    <submittedName>
        <fullName evidence="2">Polysaccharide pyruvyl transferase family protein</fullName>
    </submittedName>
</protein>
<dbReference type="Proteomes" id="UP000503464">
    <property type="component" value="Chromosome"/>
</dbReference>
<evidence type="ECO:0000313" key="2">
    <source>
        <dbReference type="EMBL" id="QKJ59770.1"/>
    </source>
</evidence>
<evidence type="ECO:0000313" key="3">
    <source>
        <dbReference type="Proteomes" id="UP000503464"/>
    </source>
</evidence>
<feature type="domain" description="Polysaccharide pyruvyl transferase" evidence="1">
    <location>
        <begin position="72"/>
        <end position="207"/>
    </location>
</feature>
<organism evidence="2 3">
    <name type="scientific">Serratia fonticola</name>
    <dbReference type="NCBI Taxonomy" id="47917"/>
    <lineage>
        <taxon>Bacteria</taxon>
        <taxon>Pseudomonadati</taxon>
        <taxon>Pseudomonadota</taxon>
        <taxon>Gammaproteobacteria</taxon>
        <taxon>Enterobacterales</taxon>
        <taxon>Yersiniaceae</taxon>
        <taxon>Serratia</taxon>
    </lineage>
</organism>
<dbReference type="GO" id="GO:0016740">
    <property type="term" value="F:transferase activity"/>
    <property type="evidence" value="ECO:0007669"/>
    <property type="project" value="UniProtKB-KW"/>
</dbReference>
<dbReference type="RefSeq" id="WP_173409544.1">
    <property type="nucleotide sequence ID" value="NZ_CP054160.3"/>
</dbReference>
<keyword evidence="2" id="KW-0808">Transferase</keyword>
<dbReference type="InterPro" id="IPR007345">
    <property type="entry name" value="Polysacch_pyruvyl_Trfase"/>
</dbReference>
<evidence type="ECO:0000259" key="1">
    <source>
        <dbReference type="Pfam" id="PF04230"/>
    </source>
</evidence>
<sequence>MSLKYFFKKKIKSNVFWWEPKDGSVNAGDHLSKVVVELVLSLKDKDIFNKKSSKNKLLSIGSVMHFAKDGDCIWGTGVNGKIDPKKITCKNLDIRAVRGPCTRDFLLEKNFTVPEVFGDPGILLPLFYDKKLFIHDEEHLKDFVVIPHMNEDLSFYKNYENNICSPKQGALSFVREIVNSKFVISSSLHGLIIAESYGIPAVFLEGDSGESLFKYNDYYLGTGRTKYSRVKNVEDAFDCTNEPIRDLYERQMALVASFPYDLW</sequence>
<dbReference type="Pfam" id="PF04230">
    <property type="entry name" value="PS_pyruv_trans"/>
    <property type="match status" value="1"/>
</dbReference>
<gene>
    <name evidence="2" type="ORF">G9399_17475</name>
</gene>
<dbReference type="AlphaFoldDB" id="A0AAE7JUC3"/>
<accession>A0AAE7JUC3</accession>
<proteinExistence type="predicted"/>
<dbReference type="EMBL" id="CP054160">
    <property type="protein sequence ID" value="QKJ59770.1"/>
    <property type="molecule type" value="Genomic_DNA"/>
</dbReference>
<name>A0AAE7JUC3_SERFO</name>